<dbReference type="OrthoDB" id="7165728at2"/>
<evidence type="ECO:0000313" key="3">
    <source>
        <dbReference type="Proteomes" id="UP000259762"/>
    </source>
</evidence>
<keyword evidence="3" id="KW-1185">Reference proteome</keyword>
<reference evidence="2 3" key="2">
    <citation type="journal article" date="2019" name="BMC Genomics">
        <title>The Anaplasma ovis genome reveals a high proportion of pseudogenes.</title>
        <authorList>
            <person name="Liu Z."/>
            <person name="Peasley A.M."/>
            <person name="Yang J."/>
            <person name="Li Y."/>
            <person name="Guan G."/>
            <person name="Luo J."/>
            <person name="Yin H."/>
            <person name="Brayton K.A."/>
        </authorList>
    </citation>
    <scope>NUCLEOTIDE SEQUENCE [LARGE SCALE GENOMIC DNA]</scope>
    <source>
        <strain evidence="2 3">Haibei</strain>
    </source>
</reference>
<evidence type="ECO:0000313" key="2">
    <source>
        <dbReference type="EMBL" id="ASI47626.1"/>
    </source>
</evidence>
<feature type="transmembrane region" description="Helical" evidence="1">
    <location>
        <begin position="68"/>
        <end position="90"/>
    </location>
</feature>
<keyword evidence="1" id="KW-1133">Transmembrane helix</keyword>
<dbReference type="AlphaFoldDB" id="A0A2Z2LBJ2"/>
<name>A0A2Z2LBJ2_9RICK</name>
<dbReference type="KEGG" id="aoh:AOV_01830"/>
<gene>
    <name evidence="2" type="ORF">AOV_01830</name>
</gene>
<feature type="transmembrane region" description="Helical" evidence="1">
    <location>
        <begin position="25"/>
        <end position="48"/>
    </location>
</feature>
<organism evidence="2 3">
    <name type="scientific">Anaplasma ovis str. Haibei</name>
    <dbReference type="NCBI Taxonomy" id="1248439"/>
    <lineage>
        <taxon>Bacteria</taxon>
        <taxon>Pseudomonadati</taxon>
        <taxon>Pseudomonadota</taxon>
        <taxon>Alphaproteobacteria</taxon>
        <taxon>Rickettsiales</taxon>
        <taxon>Anaplasmataceae</taxon>
        <taxon>Anaplasma</taxon>
    </lineage>
</organism>
<protein>
    <submittedName>
        <fullName evidence="2">Uncharacterized protein</fullName>
    </submittedName>
</protein>
<evidence type="ECO:0000256" key="1">
    <source>
        <dbReference type="SAM" id="Phobius"/>
    </source>
</evidence>
<proteinExistence type="predicted"/>
<dbReference type="Proteomes" id="UP000259762">
    <property type="component" value="Chromosome"/>
</dbReference>
<accession>A0A2Z2LBJ2</accession>
<sequence>MNNYKSNDQYGGIESIIREYLGSRMLTSCVAVALLDTLLMHTICYMLFVNRINISRELGAALLRPFALLVILAALHIVGITLARPGLLFFRHKNRRDLRIYAVGTEWQKSLSRGA</sequence>
<keyword evidence="1" id="KW-0472">Membrane</keyword>
<dbReference type="RefSeq" id="WP_075138905.1">
    <property type="nucleotide sequence ID" value="NZ_CP015994.1"/>
</dbReference>
<keyword evidence="1" id="KW-0812">Transmembrane</keyword>
<dbReference type="EMBL" id="CP015994">
    <property type="protein sequence ID" value="ASI47626.1"/>
    <property type="molecule type" value="Genomic_DNA"/>
</dbReference>
<reference evidence="3" key="1">
    <citation type="submission" date="2018-06" db="EMBL/GenBank/DDBJ databases">
        <title>The Anaplasma ovis genome reveals a high proportion of pseudogenes.</title>
        <authorList>
            <person name="Liu Z."/>
            <person name="Peasley A.M."/>
            <person name="Yang J."/>
            <person name="Li Y."/>
            <person name="Guan G."/>
            <person name="Luo J."/>
            <person name="Yin H."/>
            <person name="Brayton K.A."/>
        </authorList>
    </citation>
    <scope>NUCLEOTIDE SEQUENCE [LARGE SCALE GENOMIC DNA]</scope>
    <source>
        <strain evidence="3">Haibei</strain>
    </source>
</reference>